<accession>A0ACC0N040</accession>
<organism evidence="1 2">
    <name type="scientific">Rhododendron molle</name>
    <name type="common">Chinese azalea</name>
    <name type="synonym">Azalea mollis</name>
    <dbReference type="NCBI Taxonomy" id="49168"/>
    <lineage>
        <taxon>Eukaryota</taxon>
        <taxon>Viridiplantae</taxon>
        <taxon>Streptophyta</taxon>
        <taxon>Embryophyta</taxon>
        <taxon>Tracheophyta</taxon>
        <taxon>Spermatophyta</taxon>
        <taxon>Magnoliopsida</taxon>
        <taxon>eudicotyledons</taxon>
        <taxon>Gunneridae</taxon>
        <taxon>Pentapetalae</taxon>
        <taxon>asterids</taxon>
        <taxon>Ericales</taxon>
        <taxon>Ericaceae</taxon>
        <taxon>Ericoideae</taxon>
        <taxon>Rhodoreae</taxon>
        <taxon>Rhododendron</taxon>
    </lineage>
</organism>
<sequence>MDAPDYENGSEEATLMGNFDDCSGELPDYEKGSEKTTLMEDSNYCSGELKVGMKVCSDDEAYNLYNEYALRKGFSIRRENKRQDMNGILRQREYLCSKAGYHKIGSISKVKEFNHLETRTDCKARIRFTIDDGI</sequence>
<evidence type="ECO:0000313" key="2">
    <source>
        <dbReference type="Proteomes" id="UP001062846"/>
    </source>
</evidence>
<gene>
    <name evidence="1" type="ORF">RHMOL_Rhmol07G0138800</name>
</gene>
<reference evidence="1" key="1">
    <citation type="submission" date="2022-02" db="EMBL/GenBank/DDBJ databases">
        <title>Plant Genome Project.</title>
        <authorList>
            <person name="Zhang R.-G."/>
        </authorList>
    </citation>
    <scope>NUCLEOTIDE SEQUENCE</scope>
    <source>
        <strain evidence="1">AT1</strain>
    </source>
</reference>
<evidence type="ECO:0000313" key="1">
    <source>
        <dbReference type="EMBL" id="KAI8546682.1"/>
    </source>
</evidence>
<comment type="caution">
    <text evidence="1">The sequence shown here is derived from an EMBL/GenBank/DDBJ whole genome shotgun (WGS) entry which is preliminary data.</text>
</comment>
<proteinExistence type="predicted"/>
<dbReference type="Proteomes" id="UP001062846">
    <property type="component" value="Chromosome 7"/>
</dbReference>
<dbReference type="EMBL" id="CM046394">
    <property type="protein sequence ID" value="KAI8546682.1"/>
    <property type="molecule type" value="Genomic_DNA"/>
</dbReference>
<name>A0ACC0N040_RHOML</name>
<protein>
    <submittedName>
        <fullName evidence="1">Uncharacterized protein</fullName>
    </submittedName>
</protein>
<keyword evidence="2" id="KW-1185">Reference proteome</keyword>